<evidence type="ECO:0000256" key="1">
    <source>
        <dbReference type="SAM" id="MobiDB-lite"/>
    </source>
</evidence>
<feature type="compositionally biased region" description="Low complexity" evidence="1">
    <location>
        <begin position="55"/>
        <end position="82"/>
    </location>
</feature>
<accession>A0A058Z6K3</accession>
<gene>
    <name evidence="2" type="ORF">H696_04576</name>
</gene>
<feature type="region of interest" description="Disordered" evidence="1">
    <location>
        <begin position="27"/>
        <end position="90"/>
    </location>
</feature>
<protein>
    <submittedName>
        <fullName evidence="2">Uncharacterized protein</fullName>
    </submittedName>
</protein>
<organism evidence="2">
    <name type="scientific">Fonticula alba</name>
    <name type="common">Slime mold</name>
    <dbReference type="NCBI Taxonomy" id="691883"/>
    <lineage>
        <taxon>Eukaryota</taxon>
        <taxon>Rotosphaerida</taxon>
        <taxon>Fonticulaceae</taxon>
        <taxon>Fonticula</taxon>
    </lineage>
</organism>
<evidence type="ECO:0000313" key="3">
    <source>
        <dbReference type="Proteomes" id="UP000030693"/>
    </source>
</evidence>
<sequence length="647" mass="66585">MATSNDPGSPQSLFSLRSVTSSRLSIRNSFVGGGGGGAGGSGSAGGAPSRSEGLFSSTSGFGSPTFASFTGGSSGGSSQTPGAGSGPGVGGTPHLGDSFWSEYAAGVYFLRRRMLRRPDIPRARAQFLRVLLGSDHPTGRPADAPHPFDLRAAWESEYPMLAGLACLSLARASTDHLPDPVPILAAANRFALAHRDASAAPLGSSSAGLAAGPGRSCTGSQATTLGPDALDACDLYLLAAYLFARRQAVYLAVYCHTMCADLIERSGQSALAGDHYAVALRLLLLPCYLHRAASLPSLFNFHQKSLPPFDVTRLSSPFRALAGRLAARRAWLLAANFTGTSTGCTCAGCPCCVCGPAGLGGLAGQAVSPATSLVPRQCLAPGDFVSAPVATVGALLDVVPVGLVAGFFREANFSEEARAALLFALYDACLVHGPGPAGTSWLARFTVARRLLGATGHTSIRSIIQGHQAGQPPELLPHPAGPDAPARDEYSMFSLTPSVEALYSPMIPTTPPEVAAALRTLWFDLGLADSDWFLGGPAVAHAGLSSEDVIARQQAFDFGSPLGPLLRLCCPADCATLLSQSGLFPEETLPSSRMASDLADAFAPLGGRAPGFVLQTMSPSGGCPSVWASLARALYAVVAVCSHLDSE</sequence>
<dbReference type="GeneID" id="20529301"/>
<feature type="compositionally biased region" description="Gly residues" evidence="1">
    <location>
        <begin position="31"/>
        <end position="45"/>
    </location>
</feature>
<reference evidence="2" key="1">
    <citation type="submission" date="2013-04" db="EMBL/GenBank/DDBJ databases">
        <title>The Genome Sequence of Fonticula alba ATCC 38817.</title>
        <authorList>
            <consortium name="The Broad Institute Genomics Platform"/>
            <person name="Russ C."/>
            <person name="Cuomo C."/>
            <person name="Burger G."/>
            <person name="Gray M.W."/>
            <person name="Holland P.W.H."/>
            <person name="King N."/>
            <person name="Lang F.B.F."/>
            <person name="Roger A.J."/>
            <person name="Ruiz-Trillo I."/>
            <person name="Brown M."/>
            <person name="Walker B."/>
            <person name="Young S."/>
            <person name="Zeng Q."/>
            <person name="Gargeya S."/>
            <person name="Fitzgerald M."/>
            <person name="Haas B."/>
            <person name="Abouelleil A."/>
            <person name="Allen A.W."/>
            <person name="Alvarado L."/>
            <person name="Arachchi H.M."/>
            <person name="Berlin A.M."/>
            <person name="Chapman S.B."/>
            <person name="Gainer-Dewar J."/>
            <person name="Goldberg J."/>
            <person name="Griggs A."/>
            <person name="Gujja S."/>
            <person name="Hansen M."/>
            <person name="Howarth C."/>
            <person name="Imamovic A."/>
            <person name="Ireland A."/>
            <person name="Larimer J."/>
            <person name="McCowan C."/>
            <person name="Murphy C."/>
            <person name="Pearson M."/>
            <person name="Poon T.W."/>
            <person name="Priest M."/>
            <person name="Roberts A."/>
            <person name="Saif S."/>
            <person name="Shea T."/>
            <person name="Sisk P."/>
            <person name="Sykes S."/>
            <person name="Wortman J."/>
            <person name="Nusbaum C."/>
            <person name="Birren B."/>
        </authorList>
    </citation>
    <scope>NUCLEOTIDE SEQUENCE [LARGE SCALE GENOMIC DNA]</scope>
    <source>
        <strain evidence="2">ATCC 38817</strain>
    </source>
</reference>
<dbReference type="Proteomes" id="UP000030693">
    <property type="component" value="Unassembled WGS sequence"/>
</dbReference>
<dbReference type="AlphaFoldDB" id="A0A058Z6K3"/>
<keyword evidence="3" id="KW-1185">Reference proteome</keyword>
<dbReference type="EMBL" id="KB932207">
    <property type="protein sequence ID" value="KCV69162.1"/>
    <property type="molecule type" value="Genomic_DNA"/>
</dbReference>
<evidence type="ECO:0000313" key="2">
    <source>
        <dbReference type="EMBL" id="KCV69162.1"/>
    </source>
</evidence>
<name>A0A058Z6K3_FONAL</name>
<dbReference type="RefSeq" id="XP_009496733.1">
    <property type="nucleotide sequence ID" value="XM_009498458.1"/>
</dbReference>
<proteinExistence type="predicted"/>